<organism evidence="2 3">
    <name type="scientific">Dyella psychrodurans</name>
    <dbReference type="NCBI Taxonomy" id="1927960"/>
    <lineage>
        <taxon>Bacteria</taxon>
        <taxon>Pseudomonadati</taxon>
        <taxon>Pseudomonadota</taxon>
        <taxon>Gammaproteobacteria</taxon>
        <taxon>Lysobacterales</taxon>
        <taxon>Rhodanobacteraceae</taxon>
        <taxon>Dyella</taxon>
    </lineage>
</organism>
<gene>
    <name evidence="2" type="ORF">DWU99_10970</name>
</gene>
<accession>A0A370X7B6</accession>
<dbReference type="EMBL" id="QRBF01000003">
    <property type="protein sequence ID" value="RDS84256.1"/>
    <property type="molecule type" value="Genomic_DNA"/>
</dbReference>
<dbReference type="PANTHER" id="PTHR37691:SF1">
    <property type="entry name" value="BLR3518 PROTEIN"/>
    <property type="match status" value="1"/>
</dbReference>
<protein>
    <submittedName>
        <fullName evidence="2">Sulfur reduction protein DsrE</fullName>
    </submittedName>
</protein>
<dbReference type="RefSeq" id="WP_115478057.1">
    <property type="nucleotide sequence ID" value="NZ_QRBF01000003.1"/>
</dbReference>
<feature type="chain" id="PRO_5016688717" evidence="1">
    <location>
        <begin position="22"/>
        <end position="184"/>
    </location>
</feature>
<evidence type="ECO:0000313" key="3">
    <source>
        <dbReference type="Proteomes" id="UP000255334"/>
    </source>
</evidence>
<keyword evidence="1" id="KW-0732">Signal</keyword>
<dbReference type="AlphaFoldDB" id="A0A370X7B6"/>
<dbReference type="Pfam" id="PF02635">
    <property type="entry name" value="DsrE"/>
    <property type="match status" value="1"/>
</dbReference>
<proteinExistence type="predicted"/>
<comment type="caution">
    <text evidence="2">The sequence shown here is derived from an EMBL/GenBank/DDBJ whole genome shotgun (WGS) entry which is preliminary data.</text>
</comment>
<evidence type="ECO:0000256" key="1">
    <source>
        <dbReference type="SAM" id="SignalP"/>
    </source>
</evidence>
<dbReference type="Proteomes" id="UP000255334">
    <property type="component" value="Unassembled WGS sequence"/>
</dbReference>
<dbReference type="PANTHER" id="PTHR37691">
    <property type="entry name" value="BLR3518 PROTEIN"/>
    <property type="match status" value="1"/>
</dbReference>
<dbReference type="Gene3D" id="3.40.1260.10">
    <property type="entry name" value="DsrEFH-like"/>
    <property type="match status" value="1"/>
</dbReference>
<name>A0A370X7B6_9GAMM</name>
<keyword evidence="3" id="KW-1185">Reference proteome</keyword>
<feature type="signal peptide" evidence="1">
    <location>
        <begin position="1"/>
        <end position="21"/>
    </location>
</feature>
<dbReference type="OrthoDB" id="7206705at2"/>
<evidence type="ECO:0000313" key="2">
    <source>
        <dbReference type="EMBL" id="RDS84256.1"/>
    </source>
</evidence>
<dbReference type="InterPro" id="IPR003787">
    <property type="entry name" value="Sulphur_relay_DsrE/F-like"/>
</dbReference>
<reference evidence="2 3" key="1">
    <citation type="submission" date="2018-07" db="EMBL/GenBank/DDBJ databases">
        <title>Dyella monticola sp. nov. and Dyella psychrodurans sp. nov. isolated from monsoon evergreen broad-leaved forest soil of Dinghu Mountain, China.</title>
        <authorList>
            <person name="Gao Z."/>
            <person name="Qiu L."/>
        </authorList>
    </citation>
    <scope>NUCLEOTIDE SEQUENCE [LARGE SCALE GENOMIC DNA]</scope>
    <source>
        <strain evidence="2 3">4MSK11</strain>
    </source>
</reference>
<sequence>MRRLSLLLATASLMMSVAAVAADQPAGFWATPTITGYGKIHYLPNAAYKPVADQTYRIVFSLTEAAKSPRDVNASLDRVARTVNLYVAAGVPLDHLKFVAVASGGATPLVLNDAQYRAAYGVPNPNLPLIEKLRSAGVDVAVCGQAVAEHQFDYAWVDPHVTLALSALTTVTTLEHQGYDLLQL</sequence>
<dbReference type="SUPFAM" id="SSF75169">
    <property type="entry name" value="DsrEFH-like"/>
    <property type="match status" value="1"/>
</dbReference>
<dbReference type="InterPro" id="IPR027396">
    <property type="entry name" value="DsrEFH-like"/>
</dbReference>